<dbReference type="Gene3D" id="1.10.1470.10">
    <property type="entry name" value="YjbJ"/>
    <property type="match status" value="1"/>
</dbReference>
<accession>C2KK52</accession>
<sequence length="104" mass="11756">ICARHMLLQALTVALYLSDNIEYHSRRTLMSFEEKFDNAKDKIAGKAKELEGKITGDKAREVEGKTQNVKGEAKDDVQKVRDVAHDDVDAVKDTLKNKKDNPEK</sequence>
<comment type="similarity">
    <text evidence="1">Belongs to the UPF0337 (CsbD) family.</text>
</comment>
<feature type="compositionally biased region" description="Basic and acidic residues" evidence="2">
    <location>
        <begin position="71"/>
        <end position="83"/>
    </location>
</feature>
<gene>
    <name evidence="4" type="ORF">HMPREF0555_1018</name>
</gene>
<comment type="caution">
    <text evidence="4">The sequence shown here is derived from an EMBL/GenBank/DDBJ whole genome shotgun (WGS) entry which is preliminary data.</text>
</comment>
<organism evidence="4 5">
    <name type="scientific">Leuconostoc mesenteroides subsp. cremoris ATCC 19254</name>
    <dbReference type="NCBI Taxonomy" id="586220"/>
    <lineage>
        <taxon>Bacteria</taxon>
        <taxon>Bacillati</taxon>
        <taxon>Bacillota</taxon>
        <taxon>Bacilli</taxon>
        <taxon>Lactobacillales</taxon>
        <taxon>Lactobacillaceae</taxon>
        <taxon>Leuconostoc</taxon>
    </lineage>
</organism>
<dbReference type="Proteomes" id="UP000004283">
    <property type="component" value="Unassembled WGS sequence"/>
</dbReference>
<protein>
    <submittedName>
        <fullName evidence="4">CsbD-like protein</fullName>
    </submittedName>
</protein>
<dbReference type="HOGENOM" id="CLU_2242234_0_0_9"/>
<dbReference type="EMBL" id="ACKV01000048">
    <property type="protein sequence ID" value="EEJ42399.1"/>
    <property type="molecule type" value="Genomic_DNA"/>
</dbReference>
<feature type="domain" description="CsbD-like" evidence="3">
    <location>
        <begin position="34"/>
        <end position="85"/>
    </location>
</feature>
<dbReference type="SUPFAM" id="SSF69047">
    <property type="entry name" value="Hypothetical protein YjbJ"/>
    <property type="match status" value="1"/>
</dbReference>
<dbReference type="InterPro" id="IPR008462">
    <property type="entry name" value="CsbD"/>
</dbReference>
<feature type="non-terminal residue" evidence="4">
    <location>
        <position position="1"/>
    </location>
</feature>
<reference evidence="4 5" key="1">
    <citation type="submission" date="2009-04" db="EMBL/GenBank/DDBJ databases">
        <authorList>
            <person name="Qin X."/>
            <person name="Bachman B."/>
            <person name="Battles P."/>
            <person name="Bell A."/>
            <person name="Bess C."/>
            <person name="Bickham C."/>
            <person name="Chaboub L."/>
            <person name="Chen D."/>
            <person name="Coyle M."/>
            <person name="Deiros D.R."/>
            <person name="Dinh H."/>
            <person name="Forbes L."/>
            <person name="Fowler G."/>
            <person name="Francisco L."/>
            <person name="Fu Q."/>
            <person name="Gubbala S."/>
            <person name="Hale W."/>
            <person name="Han Y."/>
            <person name="Hemphill L."/>
            <person name="Highlander S.K."/>
            <person name="Hirani K."/>
            <person name="Hogues M."/>
            <person name="Jackson L."/>
            <person name="Jakkamsetti A."/>
            <person name="Javaid M."/>
            <person name="Jiang H."/>
            <person name="Korchina V."/>
            <person name="Kovar C."/>
            <person name="Lara F."/>
            <person name="Lee S."/>
            <person name="Mata R."/>
            <person name="Mathew T."/>
            <person name="Moen C."/>
            <person name="Morales K."/>
            <person name="Munidasa M."/>
            <person name="Nazareth L."/>
            <person name="Ngo R."/>
            <person name="Nguyen L."/>
            <person name="Okwuonu G."/>
            <person name="Ongeri F."/>
            <person name="Patil S."/>
            <person name="Petrosino J."/>
            <person name="Pham C."/>
            <person name="Pham P."/>
            <person name="Pu L.-L."/>
            <person name="Puazo M."/>
            <person name="Raj R."/>
            <person name="Reid J."/>
            <person name="Rouhana J."/>
            <person name="Saada N."/>
            <person name="Shang Y."/>
            <person name="Simmons D."/>
            <person name="Thornton R."/>
            <person name="Warren J."/>
            <person name="Weissenberger G."/>
            <person name="Zhang J."/>
            <person name="Zhang L."/>
            <person name="Zhou C."/>
            <person name="Zhu D."/>
            <person name="Muzny D."/>
            <person name="Worley K."/>
            <person name="Gibbs R."/>
        </authorList>
    </citation>
    <scope>NUCLEOTIDE SEQUENCE [LARGE SCALE GENOMIC DNA]</scope>
    <source>
        <strain evidence="4 5">ATCC 19254</strain>
    </source>
</reference>
<evidence type="ECO:0000259" key="3">
    <source>
        <dbReference type="Pfam" id="PF05532"/>
    </source>
</evidence>
<dbReference type="Pfam" id="PF05532">
    <property type="entry name" value="CsbD"/>
    <property type="match status" value="1"/>
</dbReference>
<evidence type="ECO:0000256" key="2">
    <source>
        <dbReference type="SAM" id="MobiDB-lite"/>
    </source>
</evidence>
<evidence type="ECO:0000256" key="1">
    <source>
        <dbReference type="ARBA" id="ARBA00009129"/>
    </source>
</evidence>
<proteinExistence type="inferred from homology"/>
<evidence type="ECO:0000313" key="4">
    <source>
        <dbReference type="EMBL" id="EEJ42399.1"/>
    </source>
</evidence>
<dbReference type="AlphaFoldDB" id="C2KK52"/>
<name>C2KK52_LEUMC</name>
<dbReference type="InterPro" id="IPR036629">
    <property type="entry name" value="YjbJ_sf"/>
</dbReference>
<feature type="region of interest" description="Disordered" evidence="2">
    <location>
        <begin position="58"/>
        <end position="83"/>
    </location>
</feature>
<evidence type="ECO:0000313" key="5">
    <source>
        <dbReference type="Proteomes" id="UP000004283"/>
    </source>
</evidence>